<feature type="signal peptide" evidence="1">
    <location>
        <begin position="1"/>
        <end position="19"/>
    </location>
</feature>
<keyword evidence="1" id="KW-0732">Signal</keyword>
<protein>
    <submittedName>
        <fullName evidence="3">Polysaccharide deacetylase family protein</fullName>
    </submittedName>
</protein>
<proteinExistence type="predicted"/>
<feature type="chain" id="PRO_5045046680" evidence="1">
    <location>
        <begin position="20"/>
        <end position="373"/>
    </location>
</feature>
<gene>
    <name evidence="3" type="ORF">HAQ05_06060</name>
</gene>
<dbReference type="InterPro" id="IPR011330">
    <property type="entry name" value="Glyco_hydro/deAcase_b/a-brl"/>
</dbReference>
<dbReference type="EMBL" id="JAAOCA010000006">
    <property type="protein sequence ID" value="MBD1598269.1"/>
    <property type="molecule type" value="Genomic_DNA"/>
</dbReference>
<organism evidence="3 4">
    <name type="scientific">Pseudomonas typographi</name>
    <dbReference type="NCBI Taxonomy" id="2715964"/>
    <lineage>
        <taxon>Bacteria</taxon>
        <taxon>Pseudomonadati</taxon>
        <taxon>Pseudomonadota</taxon>
        <taxon>Gammaproteobacteria</taxon>
        <taxon>Pseudomonadales</taxon>
        <taxon>Pseudomonadaceae</taxon>
        <taxon>Pseudomonas</taxon>
    </lineage>
</organism>
<keyword evidence="4" id="KW-1185">Reference proteome</keyword>
<dbReference type="SUPFAM" id="SSF88713">
    <property type="entry name" value="Glycoside hydrolase/deacetylase"/>
    <property type="match status" value="1"/>
</dbReference>
<dbReference type="Gene3D" id="3.20.20.370">
    <property type="entry name" value="Glycoside hydrolase/deacetylase"/>
    <property type="match status" value="1"/>
</dbReference>
<evidence type="ECO:0000259" key="2">
    <source>
        <dbReference type="Pfam" id="PF01522"/>
    </source>
</evidence>
<evidence type="ECO:0000313" key="3">
    <source>
        <dbReference type="EMBL" id="MBD1598269.1"/>
    </source>
</evidence>
<dbReference type="Pfam" id="PF01522">
    <property type="entry name" value="Polysacc_deac_1"/>
    <property type="match status" value="1"/>
</dbReference>
<evidence type="ECO:0000313" key="4">
    <source>
        <dbReference type="Proteomes" id="UP000805841"/>
    </source>
</evidence>
<reference evidence="3 4" key="1">
    <citation type="journal article" date="2020" name="Insects">
        <title>Bacteria Belonging to Pseudomonas typographi sp. nov. from the Bark Beetle Ips typographus Have Genomic Potential to Aid in the Host Ecology.</title>
        <authorList>
            <person name="Peral-Aranega E."/>
            <person name="Saati-Santamaria Z."/>
            <person name="Kolarik M."/>
            <person name="Rivas R."/>
            <person name="Garcia-Fraile P."/>
        </authorList>
    </citation>
    <scope>NUCLEOTIDE SEQUENCE [LARGE SCALE GENOMIC DNA]</scope>
    <source>
        <strain evidence="3 4">CA3A</strain>
    </source>
</reference>
<dbReference type="RefSeq" id="WP_190418449.1">
    <property type="nucleotide sequence ID" value="NZ_JAAOCA010000006.1"/>
</dbReference>
<dbReference type="InterPro" id="IPR050248">
    <property type="entry name" value="Polysacc_deacetylase_ArnD"/>
</dbReference>
<accession>A0ABR7YYR0</accession>
<dbReference type="InterPro" id="IPR002509">
    <property type="entry name" value="NODB_dom"/>
</dbReference>
<name>A0ABR7YYR0_9PSED</name>
<comment type="caution">
    <text evidence="3">The sequence shown here is derived from an EMBL/GenBank/DDBJ whole genome shotgun (WGS) entry which is preliminary data.</text>
</comment>
<evidence type="ECO:0000256" key="1">
    <source>
        <dbReference type="SAM" id="SignalP"/>
    </source>
</evidence>
<sequence>MRVALFLITALLAFAHAVAAPVATLDRSVWPESIDSPVLFDVASRAQILGFAHELALTEALDEGALASRLGLRQIDMEAISSLRGRLWQRLWENFDAAQQSCEQDASFCYAVDDVDSLKAEASQFVVADDSFYAKWRDPGRAFNRTYLDELLRMAALFPTVSSEIAKFSANEHNGDELNDRVFLLTFDSGPTLAGGNSDWVTDYLRRQKMTATFFVLGNSLQLRRDNAPQGDLEQLYGQQCVGVQGWEYRSHAQWRDWQDSIQRSVALVQAQVPGSFVAQFRPPYGQRRADSGEFFEQQHLAVVLWDIDAQDTNTQVPAELLADRVLSLMLLWRKGVIAFHDAQSKVKTALPVLLQRTAQSGIAWEDCHAFAR</sequence>
<dbReference type="CDD" id="cd10917">
    <property type="entry name" value="CE4_NodB_like_6s_7s"/>
    <property type="match status" value="1"/>
</dbReference>
<dbReference type="Proteomes" id="UP000805841">
    <property type="component" value="Unassembled WGS sequence"/>
</dbReference>
<dbReference type="PANTHER" id="PTHR10587">
    <property type="entry name" value="GLYCOSYL TRANSFERASE-RELATED"/>
    <property type="match status" value="1"/>
</dbReference>
<feature type="domain" description="NodB homology" evidence="2">
    <location>
        <begin position="177"/>
        <end position="292"/>
    </location>
</feature>